<dbReference type="PANTHER" id="PTHR11773">
    <property type="entry name" value="GLYCINE DEHYDROGENASE, DECARBOXYLATING"/>
    <property type="match status" value="1"/>
</dbReference>
<dbReference type="Gene3D" id="3.40.640.10">
    <property type="entry name" value="Type I PLP-dependent aspartate aminotransferase-like (Major domain)"/>
    <property type="match status" value="1"/>
</dbReference>
<dbReference type="GO" id="GO:0004375">
    <property type="term" value="F:glycine dehydrogenase (decarboxylating) activity"/>
    <property type="evidence" value="ECO:0007669"/>
    <property type="project" value="UniProtKB-EC"/>
</dbReference>
<dbReference type="InterPro" id="IPR015421">
    <property type="entry name" value="PyrdxlP-dep_Trfase_major"/>
</dbReference>
<dbReference type="Pfam" id="PF02347">
    <property type="entry name" value="GDC-P"/>
    <property type="match status" value="1"/>
</dbReference>
<dbReference type="InterPro" id="IPR049316">
    <property type="entry name" value="GDC-P_C"/>
</dbReference>
<dbReference type="Proteomes" id="UP000249375">
    <property type="component" value="Chromosome"/>
</dbReference>
<comment type="similarity">
    <text evidence="6">Belongs to the GcvP family. C-terminal subunit subfamily.</text>
</comment>
<feature type="domain" description="Glycine dehydrogenase C-terminal" evidence="8">
    <location>
        <begin position="353"/>
        <end position="461"/>
    </location>
</feature>
<dbReference type="OrthoDB" id="9801272at2"/>
<feature type="domain" description="Glycine cleavage system P-protein N-terminal" evidence="7">
    <location>
        <begin position="34"/>
        <end position="300"/>
    </location>
</feature>
<sequence>MNNVFYGKLIFELSRTGRTGYSLPTCEVEATGCESLPASVKRTTSLHLPEADEQTVARHYTNMSNNNFGVDTGFYPLGSCTMKYNPKINEEVAALPAFTALHPLQPSASVQGALELYYEVQKILSEISGLSEFTLNPFAGAHGELTGLMIIRTYHQRRGDEKRTKIIVPDSAHGTNPASAAVCGFQIVEVKSTPDGTVDVEDLKPLLGDDIAGMMMTNPNTLGIFETKIPDIARLVHDCGGLMYYDGANLNPMLGVCRPGDMGFDVMHINLHKTFSTPHGGGGPGSGPVGVRQGLEAYLPNPRVVKNADGSFSLTKNGEALGSVSCYLGNYGILVRAYAYLLSLGRDGINMAGRLATLNANYIKESLKSHYLLPIDGLCKHEFVFDGLRPEYGGDHHDDGHVTTLEVAKNLLDHGFHAPTIYFPLLFHEALMIEPTETESKDTLDEFIAVMKEIAEEARDNREYVKSAPHHTPVGRLDDVKAVKDAIFKYDFN</sequence>
<dbReference type="Pfam" id="PF21478">
    <property type="entry name" value="GcvP2_C"/>
    <property type="match status" value="1"/>
</dbReference>
<name>A0A5P8E406_9BACT</name>
<dbReference type="HAMAP" id="MF_00713">
    <property type="entry name" value="GcvPB"/>
    <property type="match status" value="1"/>
</dbReference>
<dbReference type="PANTHER" id="PTHR11773:SF1">
    <property type="entry name" value="GLYCINE DEHYDROGENASE (DECARBOXYLATING), MITOCHONDRIAL"/>
    <property type="match status" value="1"/>
</dbReference>
<dbReference type="GO" id="GO:0005960">
    <property type="term" value="C:glycine cleavage complex"/>
    <property type="evidence" value="ECO:0007669"/>
    <property type="project" value="TreeGrafter"/>
</dbReference>
<feature type="modified residue" description="N6-(pyridoxal phosphate)lysine" evidence="6">
    <location>
        <position position="273"/>
    </location>
</feature>
<gene>
    <name evidence="6" type="primary">gcvPB</name>
    <name evidence="9" type="ORF">C7Y71_001020</name>
</gene>
<evidence type="ECO:0000256" key="5">
    <source>
        <dbReference type="ARBA" id="ARBA00049026"/>
    </source>
</evidence>
<proteinExistence type="inferred from homology"/>
<dbReference type="GO" id="GO:0019464">
    <property type="term" value="P:glycine decarboxylation via glycine cleavage system"/>
    <property type="evidence" value="ECO:0007669"/>
    <property type="project" value="UniProtKB-UniRule"/>
</dbReference>
<dbReference type="EC" id="1.4.4.2" evidence="6"/>
<evidence type="ECO:0000259" key="7">
    <source>
        <dbReference type="Pfam" id="PF02347"/>
    </source>
</evidence>
<evidence type="ECO:0000259" key="8">
    <source>
        <dbReference type="Pfam" id="PF21478"/>
    </source>
</evidence>
<dbReference type="InterPro" id="IPR015422">
    <property type="entry name" value="PyrdxlP-dep_Trfase_small"/>
</dbReference>
<protein>
    <recommendedName>
        <fullName evidence="6">Probable glycine dehydrogenase (decarboxylating) subunit 2</fullName>
        <ecNumber evidence="6">1.4.4.2</ecNumber>
    </recommendedName>
    <alternativeName>
        <fullName evidence="6">Glycine cleavage system P-protein subunit 2</fullName>
    </alternativeName>
    <alternativeName>
        <fullName evidence="6">Glycine decarboxylase subunit 2</fullName>
    </alternativeName>
    <alternativeName>
        <fullName evidence="6">Glycine dehydrogenase (aminomethyl-transferring) subunit 2</fullName>
    </alternativeName>
</protein>
<dbReference type="GO" id="GO:0005829">
    <property type="term" value="C:cytosol"/>
    <property type="evidence" value="ECO:0007669"/>
    <property type="project" value="TreeGrafter"/>
</dbReference>
<comment type="function">
    <text evidence="2 6">The glycine cleavage system catalyzes the degradation of glycine. The P protein binds the alpha-amino group of glycine through its pyridoxal phosphate cofactor; CO(2) is released and the remaining methylamine moiety is then transferred to the lipoamide cofactor of the H protein.</text>
</comment>
<organism evidence="9 10">
    <name type="scientific">Pseudoprevotella muciniphila</name>
    <dbReference type="NCBI Taxonomy" id="2133944"/>
    <lineage>
        <taxon>Bacteria</taxon>
        <taxon>Pseudomonadati</taxon>
        <taxon>Bacteroidota</taxon>
        <taxon>Bacteroidia</taxon>
        <taxon>Bacteroidales</taxon>
        <taxon>Prevotellaceae</taxon>
        <taxon>Pseudoprevotella</taxon>
    </lineage>
</organism>
<dbReference type="InterPro" id="IPR020581">
    <property type="entry name" value="GDC_P"/>
</dbReference>
<dbReference type="SUPFAM" id="SSF53383">
    <property type="entry name" value="PLP-dependent transferases"/>
    <property type="match status" value="1"/>
</dbReference>
<dbReference type="Gene3D" id="6.20.440.10">
    <property type="match status" value="1"/>
</dbReference>
<dbReference type="GO" id="GO:0016594">
    <property type="term" value="F:glycine binding"/>
    <property type="evidence" value="ECO:0007669"/>
    <property type="project" value="TreeGrafter"/>
</dbReference>
<dbReference type="FunFam" id="3.40.640.10:FF:000224">
    <property type="entry name" value="Probable glycine dehydrogenase (decarboxylating) subunit 2"/>
    <property type="match status" value="1"/>
</dbReference>
<evidence type="ECO:0000313" key="10">
    <source>
        <dbReference type="Proteomes" id="UP000249375"/>
    </source>
</evidence>
<evidence type="ECO:0000256" key="3">
    <source>
        <dbReference type="ARBA" id="ARBA00022898"/>
    </source>
</evidence>
<evidence type="ECO:0000313" key="9">
    <source>
        <dbReference type="EMBL" id="QFQ11719.1"/>
    </source>
</evidence>
<keyword evidence="10" id="KW-1185">Reference proteome</keyword>
<evidence type="ECO:0000256" key="2">
    <source>
        <dbReference type="ARBA" id="ARBA00003788"/>
    </source>
</evidence>
<dbReference type="Gene3D" id="3.90.1150.10">
    <property type="entry name" value="Aspartate Aminotransferase, domain 1"/>
    <property type="match status" value="1"/>
</dbReference>
<accession>A0A5P8E406</accession>
<comment type="catalytic activity">
    <reaction evidence="5 6">
        <text>N(6)-[(R)-lipoyl]-L-lysyl-[glycine-cleavage complex H protein] + glycine + H(+) = N(6)-[(R)-S(8)-aminomethyldihydrolipoyl]-L-lysyl-[glycine-cleavage complex H protein] + CO2</text>
        <dbReference type="Rhea" id="RHEA:24304"/>
        <dbReference type="Rhea" id="RHEA-COMP:10494"/>
        <dbReference type="Rhea" id="RHEA-COMP:10495"/>
        <dbReference type="ChEBI" id="CHEBI:15378"/>
        <dbReference type="ChEBI" id="CHEBI:16526"/>
        <dbReference type="ChEBI" id="CHEBI:57305"/>
        <dbReference type="ChEBI" id="CHEBI:83099"/>
        <dbReference type="ChEBI" id="CHEBI:83143"/>
        <dbReference type="EC" id="1.4.4.2"/>
    </reaction>
</comment>
<dbReference type="InterPro" id="IPR015424">
    <property type="entry name" value="PyrdxlP-dep_Trfase"/>
</dbReference>
<dbReference type="EMBL" id="CP033459">
    <property type="protein sequence ID" value="QFQ11719.1"/>
    <property type="molecule type" value="Genomic_DNA"/>
</dbReference>
<dbReference type="InterPro" id="IPR023012">
    <property type="entry name" value="GcvPB"/>
</dbReference>
<evidence type="ECO:0000256" key="1">
    <source>
        <dbReference type="ARBA" id="ARBA00001933"/>
    </source>
</evidence>
<evidence type="ECO:0000256" key="4">
    <source>
        <dbReference type="ARBA" id="ARBA00023002"/>
    </source>
</evidence>
<dbReference type="KEGG" id="alq:C7Y71_001020"/>
<comment type="cofactor">
    <cofactor evidence="1 6">
        <name>pyridoxal 5'-phosphate</name>
        <dbReference type="ChEBI" id="CHEBI:597326"/>
    </cofactor>
</comment>
<dbReference type="GO" id="GO:0030170">
    <property type="term" value="F:pyridoxal phosphate binding"/>
    <property type="evidence" value="ECO:0007669"/>
    <property type="project" value="TreeGrafter"/>
</dbReference>
<evidence type="ECO:0000256" key="6">
    <source>
        <dbReference type="HAMAP-Rule" id="MF_00713"/>
    </source>
</evidence>
<comment type="subunit">
    <text evidence="6">The glycine cleavage system is composed of four proteins: P, T, L and H. In this organism, the P 'protein' is a heterodimer of two subunits.</text>
</comment>
<dbReference type="RefSeq" id="WP_111897905.1">
    <property type="nucleotide sequence ID" value="NZ_CP033459.1"/>
</dbReference>
<dbReference type="InterPro" id="IPR049315">
    <property type="entry name" value="GDC-P_N"/>
</dbReference>
<dbReference type="NCBIfam" id="NF003346">
    <property type="entry name" value="PRK04366.1"/>
    <property type="match status" value="1"/>
</dbReference>
<keyword evidence="4 6" id="KW-0560">Oxidoreductase</keyword>
<reference evidence="9 10" key="1">
    <citation type="submission" date="2018-11" db="EMBL/GenBank/DDBJ databases">
        <authorList>
            <person name="Na S.W."/>
            <person name="Baik M."/>
        </authorList>
    </citation>
    <scope>NUCLEOTIDE SEQUENCE [LARGE SCALE GENOMIC DNA]</scope>
    <source>
        <strain evidence="9 10">E39</strain>
    </source>
</reference>
<dbReference type="AlphaFoldDB" id="A0A5P8E406"/>
<dbReference type="FunFam" id="3.90.1150.10:FF:000014">
    <property type="entry name" value="Probable glycine dehydrogenase (decarboxylating) subunit 2"/>
    <property type="match status" value="1"/>
</dbReference>
<keyword evidence="3 6" id="KW-0663">Pyridoxal phosphate</keyword>